<dbReference type="RefSeq" id="WP_089699782.1">
    <property type="nucleotide sequence ID" value="NZ_FNHL01000007.1"/>
</dbReference>
<protein>
    <submittedName>
        <fullName evidence="2">Uncharacterized protein</fullName>
    </submittedName>
</protein>
<proteinExistence type="predicted"/>
<accession>A0A1G9ZEC3</accession>
<reference evidence="3" key="1">
    <citation type="submission" date="2016-10" db="EMBL/GenBank/DDBJ databases">
        <authorList>
            <person name="Varghese N."/>
            <person name="Submissions S."/>
        </authorList>
    </citation>
    <scope>NUCLEOTIDE SEQUENCE [LARGE SCALE GENOMIC DNA]</scope>
    <source>
        <strain evidence="3">CGMCC 1.10119</strain>
    </source>
</reference>
<evidence type="ECO:0000256" key="1">
    <source>
        <dbReference type="SAM" id="MobiDB-lite"/>
    </source>
</evidence>
<dbReference type="Proteomes" id="UP000199451">
    <property type="component" value="Unassembled WGS sequence"/>
</dbReference>
<dbReference type="STRING" id="660521.SAMN04487949_3621"/>
<feature type="compositionally biased region" description="Acidic residues" evidence="1">
    <location>
        <begin position="69"/>
        <end position="78"/>
    </location>
</feature>
<dbReference type="PROSITE" id="PS51257">
    <property type="entry name" value="PROKAR_LIPOPROTEIN"/>
    <property type="match status" value="1"/>
</dbReference>
<dbReference type="OrthoDB" id="242771at2157"/>
<name>A0A1G9ZEC3_9EURY</name>
<keyword evidence="3" id="KW-1185">Reference proteome</keyword>
<dbReference type="InterPro" id="IPR006311">
    <property type="entry name" value="TAT_signal"/>
</dbReference>
<sequence length="206" mass="22378">MRPCTRRHALHGAAAALLVGLAGCSGSNSSSRTATASERPVPDDAETDPAHVQLRSTADAAAVRHPDDETPTDDEDDSFQFRSHPFVASRETADGLTFGDGVDDESVAAARRLLAETDFDSETVYLEQRRIRECFALDLCYVRWDTDRVETQYGRRLLPADVACETDTYDVVATLVRIPAALDPEDVSRFSSGTSGSGCRPPEGDR</sequence>
<feature type="compositionally biased region" description="Polar residues" evidence="1">
    <location>
        <begin position="27"/>
        <end position="36"/>
    </location>
</feature>
<evidence type="ECO:0000313" key="3">
    <source>
        <dbReference type="Proteomes" id="UP000199451"/>
    </source>
</evidence>
<feature type="region of interest" description="Disordered" evidence="1">
    <location>
        <begin position="187"/>
        <end position="206"/>
    </location>
</feature>
<gene>
    <name evidence="2" type="ORF">SAMN04487949_3621</name>
</gene>
<dbReference type="EMBL" id="FNHL01000007">
    <property type="protein sequence ID" value="SDN19467.1"/>
    <property type="molecule type" value="Genomic_DNA"/>
</dbReference>
<evidence type="ECO:0000313" key="2">
    <source>
        <dbReference type="EMBL" id="SDN19467.1"/>
    </source>
</evidence>
<dbReference type="AlphaFoldDB" id="A0A1G9ZEC3"/>
<dbReference type="PROSITE" id="PS51318">
    <property type="entry name" value="TAT"/>
    <property type="match status" value="1"/>
</dbReference>
<organism evidence="2 3">
    <name type="scientific">Halogranum gelatinilyticum</name>
    <dbReference type="NCBI Taxonomy" id="660521"/>
    <lineage>
        <taxon>Archaea</taxon>
        <taxon>Methanobacteriati</taxon>
        <taxon>Methanobacteriota</taxon>
        <taxon>Stenosarchaea group</taxon>
        <taxon>Halobacteria</taxon>
        <taxon>Halobacteriales</taxon>
        <taxon>Haloferacaceae</taxon>
    </lineage>
</organism>
<feature type="region of interest" description="Disordered" evidence="1">
    <location>
        <begin position="27"/>
        <end position="80"/>
    </location>
</feature>